<dbReference type="Proteomes" id="UP001195483">
    <property type="component" value="Unassembled WGS sequence"/>
</dbReference>
<keyword evidence="1" id="KW-0472">Membrane</keyword>
<reference evidence="2" key="1">
    <citation type="journal article" date="2021" name="Genome Biol. Evol.">
        <title>A High-Quality Reference Genome for a Parasitic Bivalve with Doubly Uniparental Inheritance (Bivalvia: Unionida).</title>
        <authorList>
            <person name="Smith C.H."/>
        </authorList>
    </citation>
    <scope>NUCLEOTIDE SEQUENCE</scope>
    <source>
        <strain evidence="2">CHS0354</strain>
    </source>
</reference>
<reference evidence="2" key="3">
    <citation type="submission" date="2023-05" db="EMBL/GenBank/DDBJ databases">
        <authorList>
            <person name="Smith C.H."/>
        </authorList>
    </citation>
    <scope>NUCLEOTIDE SEQUENCE</scope>
    <source>
        <strain evidence="2">CHS0354</strain>
        <tissue evidence="2">Mantle</tissue>
    </source>
</reference>
<name>A0AAE0SZ90_9BIVA</name>
<dbReference type="AlphaFoldDB" id="A0AAE0SZ90"/>
<accession>A0AAE0SZ90</accession>
<feature type="transmembrane region" description="Helical" evidence="1">
    <location>
        <begin position="31"/>
        <end position="51"/>
    </location>
</feature>
<evidence type="ECO:0000313" key="3">
    <source>
        <dbReference type="Proteomes" id="UP001195483"/>
    </source>
</evidence>
<proteinExistence type="predicted"/>
<dbReference type="EMBL" id="JAEAOA010000806">
    <property type="protein sequence ID" value="KAK3600907.1"/>
    <property type="molecule type" value="Genomic_DNA"/>
</dbReference>
<keyword evidence="3" id="KW-1185">Reference proteome</keyword>
<keyword evidence="1" id="KW-0812">Transmembrane</keyword>
<organism evidence="2 3">
    <name type="scientific">Potamilus streckersoni</name>
    <dbReference type="NCBI Taxonomy" id="2493646"/>
    <lineage>
        <taxon>Eukaryota</taxon>
        <taxon>Metazoa</taxon>
        <taxon>Spiralia</taxon>
        <taxon>Lophotrochozoa</taxon>
        <taxon>Mollusca</taxon>
        <taxon>Bivalvia</taxon>
        <taxon>Autobranchia</taxon>
        <taxon>Heteroconchia</taxon>
        <taxon>Palaeoheterodonta</taxon>
        <taxon>Unionida</taxon>
        <taxon>Unionoidea</taxon>
        <taxon>Unionidae</taxon>
        <taxon>Ambleminae</taxon>
        <taxon>Lampsilini</taxon>
        <taxon>Potamilus</taxon>
    </lineage>
</organism>
<keyword evidence="1" id="KW-1133">Transmembrane helix</keyword>
<sequence>MIFDLFIEDLPCQTASLPHLYFIMSTWASPFYIFQLASIIGLFWVVHLVALDIHAHSISVFSFQYLDRKFCISPLMQLSKFFLDNFKDPPQTLVFLKVCGLWTVLVISFKHWAIKQ</sequence>
<protein>
    <submittedName>
        <fullName evidence="2">Uncharacterized protein</fullName>
    </submittedName>
</protein>
<feature type="transmembrane region" description="Helical" evidence="1">
    <location>
        <begin position="94"/>
        <end position="114"/>
    </location>
</feature>
<gene>
    <name evidence="2" type="ORF">CHS0354_013284</name>
</gene>
<evidence type="ECO:0000313" key="2">
    <source>
        <dbReference type="EMBL" id="KAK3600907.1"/>
    </source>
</evidence>
<comment type="caution">
    <text evidence="2">The sequence shown here is derived from an EMBL/GenBank/DDBJ whole genome shotgun (WGS) entry which is preliminary data.</text>
</comment>
<reference evidence="2" key="2">
    <citation type="journal article" date="2021" name="Genome Biol. Evol.">
        <title>Developing a high-quality reference genome for a parasitic bivalve with doubly uniparental inheritance (Bivalvia: Unionida).</title>
        <authorList>
            <person name="Smith C.H."/>
        </authorList>
    </citation>
    <scope>NUCLEOTIDE SEQUENCE</scope>
    <source>
        <strain evidence="2">CHS0354</strain>
        <tissue evidence="2">Mantle</tissue>
    </source>
</reference>
<evidence type="ECO:0000256" key="1">
    <source>
        <dbReference type="SAM" id="Phobius"/>
    </source>
</evidence>